<feature type="transmembrane region" description="Helical" evidence="2">
    <location>
        <begin position="276"/>
        <end position="296"/>
    </location>
</feature>
<organism evidence="3 4">
    <name type="scientific">Hungatella hathewayi DSM 13479</name>
    <dbReference type="NCBI Taxonomy" id="566550"/>
    <lineage>
        <taxon>Bacteria</taxon>
        <taxon>Bacillati</taxon>
        <taxon>Bacillota</taxon>
        <taxon>Clostridia</taxon>
        <taxon>Lachnospirales</taxon>
        <taxon>Lachnospiraceae</taxon>
        <taxon>Hungatella</taxon>
    </lineage>
</organism>
<dbReference type="AlphaFoldDB" id="D3AC83"/>
<feature type="region of interest" description="Disordered" evidence="1">
    <location>
        <begin position="153"/>
        <end position="236"/>
    </location>
</feature>
<dbReference type="Proteomes" id="UP000004968">
    <property type="component" value="Unassembled WGS sequence"/>
</dbReference>
<keyword evidence="2" id="KW-1133">Transmembrane helix</keyword>
<accession>D3AC83</accession>
<feature type="compositionally biased region" description="Polar residues" evidence="1">
    <location>
        <begin position="158"/>
        <end position="173"/>
    </location>
</feature>
<evidence type="ECO:0000256" key="1">
    <source>
        <dbReference type="SAM" id="MobiDB-lite"/>
    </source>
</evidence>
<dbReference type="HOGENOM" id="CLU_471576_0_0_9"/>
<feature type="transmembrane region" description="Helical" evidence="2">
    <location>
        <begin position="316"/>
        <end position="337"/>
    </location>
</feature>
<comment type="caution">
    <text evidence="3">The sequence shown here is derived from an EMBL/GenBank/DDBJ whole genome shotgun (WGS) entry which is preliminary data.</text>
</comment>
<keyword evidence="2" id="KW-0812">Transmembrane</keyword>
<proteinExistence type="predicted"/>
<name>D3AC83_9FIRM</name>
<gene>
    <name evidence="3" type="ORF">CLOSTHATH_01211</name>
</gene>
<evidence type="ECO:0000313" key="4">
    <source>
        <dbReference type="Proteomes" id="UP000004968"/>
    </source>
</evidence>
<feature type="compositionally biased region" description="Gly residues" evidence="1">
    <location>
        <begin position="213"/>
        <end position="223"/>
    </location>
</feature>
<feature type="transmembrane region" description="Helical" evidence="2">
    <location>
        <begin position="474"/>
        <end position="496"/>
    </location>
</feature>
<feature type="transmembrane region" description="Helical" evidence="2">
    <location>
        <begin position="508"/>
        <end position="528"/>
    </location>
</feature>
<feature type="transmembrane region" description="Helical" evidence="2">
    <location>
        <begin position="54"/>
        <end position="76"/>
    </location>
</feature>
<evidence type="ECO:0000313" key="3">
    <source>
        <dbReference type="EMBL" id="EFD00561.1"/>
    </source>
</evidence>
<dbReference type="EMBL" id="ACIO01000079">
    <property type="protein sequence ID" value="EFD00561.1"/>
    <property type="molecule type" value="Genomic_DNA"/>
</dbReference>
<protein>
    <submittedName>
        <fullName evidence="3">Uncharacterized protein</fullName>
    </submittedName>
</protein>
<keyword evidence="2" id="KW-0472">Membrane</keyword>
<reference evidence="3 4" key="1">
    <citation type="submission" date="2010-01" db="EMBL/GenBank/DDBJ databases">
        <authorList>
            <person name="Weinstock G."/>
            <person name="Sodergren E."/>
            <person name="Clifton S."/>
            <person name="Fulton L."/>
            <person name="Fulton B."/>
            <person name="Courtney L."/>
            <person name="Fronick C."/>
            <person name="Harrison M."/>
            <person name="Strong C."/>
            <person name="Farmer C."/>
            <person name="Delahaunty K."/>
            <person name="Markovic C."/>
            <person name="Hall O."/>
            <person name="Minx P."/>
            <person name="Tomlinson C."/>
            <person name="Mitreva M."/>
            <person name="Nelson J."/>
            <person name="Hou S."/>
            <person name="Wollam A."/>
            <person name="Pepin K.H."/>
            <person name="Johnson M."/>
            <person name="Bhonagiri V."/>
            <person name="Nash W.E."/>
            <person name="Warren W."/>
            <person name="Chinwalla A."/>
            <person name="Mardis E.R."/>
            <person name="Wilson R.K."/>
        </authorList>
    </citation>
    <scope>NUCLEOTIDE SEQUENCE [LARGE SCALE GENOMIC DNA]</scope>
    <source>
        <strain evidence="3 4">DSM 13479</strain>
    </source>
</reference>
<feature type="compositionally biased region" description="Basic and acidic residues" evidence="1">
    <location>
        <begin position="174"/>
        <end position="185"/>
    </location>
</feature>
<sequence length="578" mass="63440">MAPKGTALFFSAPYSKIQNKNQYTQHITQPFFNPCNKTNVEQIMKNKTRAADHCSLLSLLFSTFLIVIFFCIPAYAGSINGNEQSIVSVINGQFEQDGVIYKVRQEYINSAISYLQQDDVDLTAEQAQSVISEIYSNVQTGVDSGYLEAIGQTAPPETESQPTAPAQDPNSGTEGKDKAGDKNTDVQETDETAEAGNQPGESTESGEPAGDDQNGGDGTGDPSGTGSDEPQAATPPTPEVISILELVDKAPPQSYEYLSKDTDALMARIHIPYQTLWYILIILAVVIAIITAISFLKKLFVHHHNRKLRKYFRFILAAEIGVLSAVCFTAVSVWIGAFQDSAVLNKLADTGYYRTIFEELRRDTSISFALLDIPDNVMDGAITYERVVLAARQQVESDLSRGAYQADTSMLTDRLEADIRSYLEGKSVTMTEQAQTGLDELMNRLDQKYSSLLKWPFAAWWIEMKTEFFSFAKIALPFSLLLAILSQALIIGLNHYKYRGVILGGKGLMVGGLLTAAAFGVGMVMIGQKLSTMTPDYMELFFKIYGNGLCRTGMITGVIGVLLGIIVLVAVHTWKDSK</sequence>
<evidence type="ECO:0000256" key="2">
    <source>
        <dbReference type="SAM" id="Phobius"/>
    </source>
</evidence>
<feature type="transmembrane region" description="Helical" evidence="2">
    <location>
        <begin position="548"/>
        <end position="571"/>
    </location>
</feature>